<gene>
    <name evidence="2" type="ORF">GbCGDNIH3_7265</name>
</gene>
<dbReference type="AlphaFoldDB" id="A0AAN0RET3"/>
<accession>A0AAN0RET3</accession>
<sequence>MWLMEDGRRQRVIPGLQTACERLPSFPDDMRDRLDEGPGNAIILPMSRSDIADYPGLTIETISAAP</sequence>
<feature type="domain" description="HTH crp-type" evidence="1">
    <location>
        <begin position="44"/>
        <end position="63"/>
    </location>
</feature>
<dbReference type="InterPro" id="IPR036388">
    <property type="entry name" value="WH-like_DNA-bd_sf"/>
</dbReference>
<dbReference type="Proteomes" id="UP000019438">
    <property type="component" value="Chromosome"/>
</dbReference>
<dbReference type="GO" id="GO:0006355">
    <property type="term" value="P:regulation of DNA-templated transcription"/>
    <property type="evidence" value="ECO:0007669"/>
    <property type="project" value="InterPro"/>
</dbReference>
<dbReference type="Gene3D" id="1.10.10.10">
    <property type="entry name" value="Winged helix-like DNA-binding domain superfamily/Winged helix DNA-binding domain"/>
    <property type="match status" value="1"/>
</dbReference>
<dbReference type="EMBL" id="CP003181">
    <property type="protein sequence ID" value="AHJ63540.1"/>
    <property type="molecule type" value="Genomic_DNA"/>
</dbReference>
<dbReference type="KEGG" id="gbc:GbCGDNIH3_7265"/>
<name>A0AAN0RET3_9PROT</name>
<dbReference type="GO" id="GO:0003677">
    <property type="term" value="F:DNA binding"/>
    <property type="evidence" value="ECO:0007669"/>
    <property type="project" value="InterPro"/>
</dbReference>
<dbReference type="InterPro" id="IPR012318">
    <property type="entry name" value="HTH_CRP"/>
</dbReference>
<proteinExistence type="predicted"/>
<evidence type="ECO:0000259" key="1">
    <source>
        <dbReference type="Pfam" id="PF00325"/>
    </source>
</evidence>
<dbReference type="Pfam" id="PF00325">
    <property type="entry name" value="Crp"/>
    <property type="match status" value="1"/>
</dbReference>
<organism evidence="2 3">
    <name type="scientific">Granulibacter bethesdensis</name>
    <dbReference type="NCBI Taxonomy" id="364410"/>
    <lineage>
        <taxon>Bacteria</taxon>
        <taxon>Pseudomonadati</taxon>
        <taxon>Pseudomonadota</taxon>
        <taxon>Alphaproteobacteria</taxon>
        <taxon>Acetobacterales</taxon>
        <taxon>Acetobacteraceae</taxon>
        <taxon>Granulibacter</taxon>
    </lineage>
</organism>
<reference evidence="3" key="1">
    <citation type="submission" date="2012-06" db="EMBL/GenBank/DDBJ databases">
        <title>Genome analysis of multiple Granulibacter bethesdensis isolates demonstrates substantial genome diversity.</title>
        <authorList>
            <person name="Greenberg D.E."/>
            <person name="Porcella S.F."/>
            <person name="Zarember K."/>
            <person name="Zelazny A.M."/>
            <person name="Bruno D."/>
            <person name="Martens C."/>
            <person name="Barbian K.D."/>
            <person name="Jaske E."/>
            <person name="Holland S.M."/>
        </authorList>
    </citation>
    <scope>NUCLEOTIDE SEQUENCE [LARGE SCALE GENOMIC DNA]</scope>
    <source>
        <strain evidence="3">CGDNIH3</strain>
    </source>
</reference>
<evidence type="ECO:0000313" key="2">
    <source>
        <dbReference type="EMBL" id="AHJ63540.1"/>
    </source>
</evidence>
<evidence type="ECO:0000313" key="3">
    <source>
        <dbReference type="Proteomes" id="UP000019438"/>
    </source>
</evidence>
<protein>
    <submittedName>
        <fullName evidence="2">Transcription regulator, crp family</fullName>
    </submittedName>
</protein>